<comment type="caution">
    <text evidence="1">The sequence shown here is derived from an EMBL/GenBank/DDBJ whole genome shotgun (WGS) entry which is preliminary data.</text>
</comment>
<proteinExistence type="predicted"/>
<keyword evidence="2" id="KW-1185">Reference proteome</keyword>
<sequence>MGLLSLQTPLGGSPSECGKPRGKDQSGRAGCGVSILEAILEANKPDGTLRQDPPPMKIQLLVSTGILLVALSPCHECRALSKGAPAADPAPQQQPDLLQARPPSLPVLLRMGEEYFLRLGNLRKTPAAAAASSSSSPLGSASLGSGGSSSSSRHLAASASAGNFFRAAVQQLQHLSPLPERSLEGPAEPWEGEGGEADGAHLEEPPRGKRSEEPPISLDLTFHLLREVLEMARAEQLAQQAHSNRKLMEIIGK</sequence>
<protein>
    <submittedName>
        <fullName evidence="1">Uncharacterized protein</fullName>
    </submittedName>
</protein>
<accession>A0ACB8FDV9</accession>
<evidence type="ECO:0000313" key="2">
    <source>
        <dbReference type="Proteomes" id="UP000827872"/>
    </source>
</evidence>
<name>A0ACB8FDV9_9SAUR</name>
<dbReference type="EMBL" id="CM037622">
    <property type="protein sequence ID" value="KAH8003481.1"/>
    <property type="molecule type" value="Genomic_DNA"/>
</dbReference>
<dbReference type="Proteomes" id="UP000827872">
    <property type="component" value="Linkage Group LG09"/>
</dbReference>
<evidence type="ECO:0000313" key="1">
    <source>
        <dbReference type="EMBL" id="KAH8003481.1"/>
    </source>
</evidence>
<reference evidence="1" key="1">
    <citation type="submission" date="2021-08" db="EMBL/GenBank/DDBJ databases">
        <title>The first chromosome-level gecko genome reveals the dynamic sex chromosomes of Neotropical dwarf geckos (Sphaerodactylidae: Sphaerodactylus).</title>
        <authorList>
            <person name="Pinto B.J."/>
            <person name="Keating S.E."/>
            <person name="Gamble T."/>
        </authorList>
    </citation>
    <scope>NUCLEOTIDE SEQUENCE</scope>
    <source>
        <strain evidence="1">TG3544</strain>
    </source>
</reference>
<organism evidence="1 2">
    <name type="scientific">Sphaerodactylus townsendi</name>
    <dbReference type="NCBI Taxonomy" id="933632"/>
    <lineage>
        <taxon>Eukaryota</taxon>
        <taxon>Metazoa</taxon>
        <taxon>Chordata</taxon>
        <taxon>Craniata</taxon>
        <taxon>Vertebrata</taxon>
        <taxon>Euteleostomi</taxon>
        <taxon>Lepidosauria</taxon>
        <taxon>Squamata</taxon>
        <taxon>Bifurcata</taxon>
        <taxon>Gekkota</taxon>
        <taxon>Sphaerodactylidae</taxon>
        <taxon>Sphaerodactylus</taxon>
    </lineage>
</organism>
<gene>
    <name evidence="1" type="ORF">K3G42_019224</name>
</gene>